<dbReference type="Proteomes" id="UP001176961">
    <property type="component" value="Unassembled WGS sequence"/>
</dbReference>
<dbReference type="PANTHER" id="PTHR10366:SF355">
    <property type="entry name" value="3-BETA HYDROXYSTEROID DEHYDROGENASE_ISOMERASE DOMAIN-CONTAINING PROTEIN"/>
    <property type="match status" value="1"/>
</dbReference>
<sequence>MRVCIVGGGGFLGCELAARLQSTGAHTVLLDVSFPEHTNIKLDERLTTVVQGSVLDEEKVCEALRGCESCFHIAAYGMSGIQAFNRDLIFRINVDGTLLLMSCCKRFGISRFIYTSSVGVIFVGKELVNASETYPYPKESEYFSWYSASKARAEKLVLASNCAELKTCALRLRGIFGPGEPRSTDRAADMIHKGFFIATFAEKGKALTQYSGIYNVTQAMCNADMELAKPRPRCAGKVYHIVDDDPVDSFMFWAPLIKALSQSPPYLRLPFPLIYFFAYLTECLAIWFGIPPLLNRLEVALIGVTNTYSIEAAKKDLDYKPTNNHDLTEVVDYYKKLYQAQGSKINLRFIITALFVAALVLFIFFRFLL</sequence>
<organism evidence="4 5">
    <name type="scientific">Cylicocyclus nassatus</name>
    <name type="common">Nematode worm</name>
    <dbReference type="NCBI Taxonomy" id="53992"/>
    <lineage>
        <taxon>Eukaryota</taxon>
        <taxon>Metazoa</taxon>
        <taxon>Ecdysozoa</taxon>
        <taxon>Nematoda</taxon>
        <taxon>Chromadorea</taxon>
        <taxon>Rhabditida</taxon>
        <taxon>Rhabditina</taxon>
        <taxon>Rhabditomorpha</taxon>
        <taxon>Strongyloidea</taxon>
        <taxon>Strongylidae</taxon>
        <taxon>Cylicocyclus</taxon>
    </lineage>
</organism>
<protein>
    <recommendedName>
        <fullName evidence="3">3-beta hydroxysteroid dehydrogenase/isomerase domain-containing protein</fullName>
    </recommendedName>
</protein>
<comment type="similarity">
    <text evidence="2">Belongs to the 3-beta-HSD family.</text>
</comment>
<dbReference type="PANTHER" id="PTHR10366">
    <property type="entry name" value="NAD DEPENDENT EPIMERASE/DEHYDRATASE"/>
    <property type="match status" value="1"/>
</dbReference>
<dbReference type="SUPFAM" id="SSF51735">
    <property type="entry name" value="NAD(P)-binding Rossmann-fold domains"/>
    <property type="match status" value="1"/>
</dbReference>
<dbReference type="InterPro" id="IPR036291">
    <property type="entry name" value="NAD(P)-bd_dom_sf"/>
</dbReference>
<evidence type="ECO:0000313" key="4">
    <source>
        <dbReference type="EMBL" id="CAJ0605814.1"/>
    </source>
</evidence>
<evidence type="ECO:0000256" key="1">
    <source>
        <dbReference type="ARBA" id="ARBA00023002"/>
    </source>
</evidence>
<keyword evidence="5" id="KW-1185">Reference proteome</keyword>
<feature type="transmembrane region" description="Helical" evidence="2">
    <location>
        <begin position="269"/>
        <end position="290"/>
    </location>
</feature>
<keyword evidence="2" id="KW-0812">Transmembrane</keyword>
<name>A0AA36H846_CYLNA</name>
<dbReference type="GO" id="GO:0016616">
    <property type="term" value="F:oxidoreductase activity, acting on the CH-OH group of donors, NAD or NADP as acceptor"/>
    <property type="evidence" value="ECO:0007669"/>
    <property type="project" value="InterPro"/>
</dbReference>
<gene>
    <name evidence="4" type="ORF">CYNAS_LOCUS17797</name>
</gene>
<reference evidence="4" key="1">
    <citation type="submission" date="2023-07" db="EMBL/GenBank/DDBJ databases">
        <authorList>
            <consortium name="CYATHOMIX"/>
        </authorList>
    </citation>
    <scope>NUCLEOTIDE SEQUENCE</scope>
    <source>
        <strain evidence="4">N/A</strain>
    </source>
</reference>
<feature type="transmembrane region" description="Helical" evidence="2">
    <location>
        <begin position="345"/>
        <end position="368"/>
    </location>
</feature>
<evidence type="ECO:0000259" key="3">
    <source>
        <dbReference type="Pfam" id="PF01073"/>
    </source>
</evidence>
<comment type="caution">
    <text evidence="4">The sequence shown here is derived from an EMBL/GenBank/DDBJ whole genome shotgun (WGS) entry which is preliminary data.</text>
</comment>
<accession>A0AA36H846</accession>
<keyword evidence="1 2" id="KW-0560">Oxidoreductase</keyword>
<dbReference type="Pfam" id="PF01073">
    <property type="entry name" value="3Beta_HSD"/>
    <property type="match status" value="1"/>
</dbReference>
<evidence type="ECO:0000313" key="5">
    <source>
        <dbReference type="Proteomes" id="UP001176961"/>
    </source>
</evidence>
<evidence type="ECO:0000256" key="2">
    <source>
        <dbReference type="RuleBase" id="RU004475"/>
    </source>
</evidence>
<dbReference type="InterPro" id="IPR050425">
    <property type="entry name" value="NAD(P)_dehydrat-like"/>
</dbReference>
<proteinExistence type="inferred from homology"/>
<dbReference type="Gene3D" id="3.40.50.720">
    <property type="entry name" value="NAD(P)-binding Rossmann-like Domain"/>
    <property type="match status" value="1"/>
</dbReference>
<keyword evidence="2" id="KW-1133">Transmembrane helix</keyword>
<dbReference type="EMBL" id="CATQJL010000316">
    <property type="protein sequence ID" value="CAJ0605814.1"/>
    <property type="molecule type" value="Genomic_DNA"/>
</dbReference>
<keyword evidence="2" id="KW-0472">Membrane</keyword>
<dbReference type="AlphaFoldDB" id="A0AA36H846"/>
<dbReference type="GO" id="GO:0006694">
    <property type="term" value="P:steroid biosynthetic process"/>
    <property type="evidence" value="ECO:0007669"/>
    <property type="project" value="InterPro"/>
</dbReference>
<dbReference type="InterPro" id="IPR002225">
    <property type="entry name" value="3Beta_OHSteriod_DH/Estase"/>
</dbReference>
<feature type="domain" description="3-beta hydroxysteroid dehydrogenase/isomerase" evidence="3">
    <location>
        <begin position="5"/>
        <end position="263"/>
    </location>
</feature>